<comment type="subcellular location">
    <subcellularLocation>
        <location evidence="4">Peroxisome membrane</location>
    </subcellularLocation>
</comment>
<dbReference type="AlphaFoldDB" id="A0AAD5TLB9"/>
<feature type="region of interest" description="Disordered" evidence="5">
    <location>
        <begin position="76"/>
        <end position="122"/>
    </location>
</feature>
<keyword evidence="2" id="KW-0472">Membrane</keyword>
<evidence type="ECO:0000313" key="6">
    <source>
        <dbReference type="EMBL" id="KAJ3177786.1"/>
    </source>
</evidence>
<dbReference type="GO" id="GO:0016559">
    <property type="term" value="P:peroxisome fission"/>
    <property type="evidence" value="ECO:0007669"/>
    <property type="project" value="InterPro"/>
</dbReference>
<evidence type="ECO:0000313" key="7">
    <source>
        <dbReference type="Proteomes" id="UP001212152"/>
    </source>
</evidence>
<name>A0AAD5TLB9_9FUNG</name>
<keyword evidence="7" id="KW-1185">Reference proteome</keyword>
<feature type="compositionally biased region" description="Low complexity" evidence="5">
    <location>
        <begin position="108"/>
        <end position="122"/>
    </location>
</feature>
<feature type="region of interest" description="Disordered" evidence="5">
    <location>
        <begin position="1"/>
        <end position="57"/>
    </location>
</feature>
<gene>
    <name evidence="6" type="ORF">HDU87_004308</name>
</gene>
<evidence type="ECO:0000256" key="2">
    <source>
        <dbReference type="ARBA" id="ARBA00023136"/>
    </source>
</evidence>
<keyword evidence="1" id="KW-0962">Peroxisome biogenesis</keyword>
<dbReference type="GO" id="GO:0005778">
    <property type="term" value="C:peroxisomal membrane"/>
    <property type="evidence" value="ECO:0007669"/>
    <property type="project" value="UniProtKB-SubCell"/>
</dbReference>
<protein>
    <recommendedName>
        <fullName evidence="8">Peroxisomal biogenesis factor 11</fullName>
    </recommendedName>
</protein>
<evidence type="ECO:0000256" key="1">
    <source>
        <dbReference type="ARBA" id="ARBA00022593"/>
    </source>
</evidence>
<accession>A0AAD5TLB9</accession>
<dbReference type="InterPro" id="IPR008733">
    <property type="entry name" value="PEX11"/>
</dbReference>
<keyword evidence="3" id="KW-0576">Peroxisome</keyword>
<dbReference type="EMBL" id="JADGJQ010000031">
    <property type="protein sequence ID" value="KAJ3177786.1"/>
    <property type="molecule type" value="Genomic_DNA"/>
</dbReference>
<dbReference type="PANTHER" id="PTHR12652">
    <property type="entry name" value="PEROXISOMAL BIOGENESIS FACTOR 11"/>
    <property type="match status" value="1"/>
</dbReference>
<proteinExistence type="predicted"/>
<comment type="caution">
    <text evidence="6">The sequence shown here is derived from an EMBL/GenBank/DDBJ whole genome shotgun (WGS) entry which is preliminary data.</text>
</comment>
<evidence type="ECO:0000256" key="5">
    <source>
        <dbReference type="SAM" id="MobiDB-lite"/>
    </source>
</evidence>
<organism evidence="6 7">
    <name type="scientific">Geranomyces variabilis</name>
    <dbReference type="NCBI Taxonomy" id="109894"/>
    <lineage>
        <taxon>Eukaryota</taxon>
        <taxon>Fungi</taxon>
        <taxon>Fungi incertae sedis</taxon>
        <taxon>Chytridiomycota</taxon>
        <taxon>Chytridiomycota incertae sedis</taxon>
        <taxon>Chytridiomycetes</taxon>
        <taxon>Spizellomycetales</taxon>
        <taxon>Powellomycetaceae</taxon>
        <taxon>Geranomyces</taxon>
    </lineage>
</organism>
<dbReference type="Proteomes" id="UP001212152">
    <property type="component" value="Unassembled WGS sequence"/>
</dbReference>
<feature type="compositionally biased region" description="Low complexity" evidence="5">
    <location>
        <begin position="1"/>
        <end position="15"/>
    </location>
</feature>
<dbReference type="PANTHER" id="PTHR12652:SF19">
    <property type="entry name" value="PEROXISOMAL BIOGENESIS FACTOR 11"/>
    <property type="match status" value="1"/>
</dbReference>
<evidence type="ECO:0000256" key="3">
    <source>
        <dbReference type="ARBA" id="ARBA00023140"/>
    </source>
</evidence>
<sequence length="429" mass="46415">MSFSFSSSSPLGVSSPPSPQTPSTGTRYSARQPASALSRSSDPLHVNVPSRNPSFPLGLRNAGYASAESLHRAYSYSRPESRATSAVSSPHLPRAPMKVERKSSVNHAAESTSPPAASAVPTRVPAVAPATPINTAPEIRNRRPNSDVKDAAAFVPDVKLVKSIPTPTAHRSPHAVSHPLGALARSTLLHTLIIRRVLLLTDGRDKIMKCIQYFLKTVLWAELLTAKGAHPRLHNAAKQTVSHFSTARKIMRLLYWLNSLDELVSLSSPGEHPGPNATRTQVVRHRLAVLNAILGIVNGWADDVVVAGKMGIIEKPLYNTATVLADRLWWVTVIIDLHENYHAGRDLGRKLASARKEAALAGGSQQKVAEIQAKASLHRVSLVKLLADFMFCSIDVFQLGDRGISDGWQAVSGLTAACLGTYKVWRKHC</sequence>
<evidence type="ECO:0008006" key="8">
    <source>
        <dbReference type="Google" id="ProtNLM"/>
    </source>
</evidence>
<evidence type="ECO:0000256" key="4">
    <source>
        <dbReference type="ARBA" id="ARBA00046271"/>
    </source>
</evidence>
<reference evidence="6" key="1">
    <citation type="submission" date="2020-05" db="EMBL/GenBank/DDBJ databases">
        <title>Phylogenomic resolution of chytrid fungi.</title>
        <authorList>
            <person name="Stajich J.E."/>
            <person name="Amses K."/>
            <person name="Simmons R."/>
            <person name="Seto K."/>
            <person name="Myers J."/>
            <person name="Bonds A."/>
            <person name="Quandt C.A."/>
            <person name="Barry K."/>
            <person name="Liu P."/>
            <person name="Grigoriev I."/>
            <person name="Longcore J.E."/>
            <person name="James T.Y."/>
        </authorList>
    </citation>
    <scope>NUCLEOTIDE SEQUENCE</scope>
    <source>
        <strain evidence="6">JEL0379</strain>
    </source>
</reference>
<dbReference type="Pfam" id="PF05648">
    <property type="entry name" value="PEX11"/>
    <property type="match status" value="1"/>
</dbReference>